<reference evidence="4 5" key="1">
    <citation type="submission" date="2021-05" db="EMBL/GenBank/DDBJ databases">
        <title>Comparative genomic studies on the polysaccharide-degrading batcterial strains of the Flammeovirga genus.</title>
        <authorList>
            <person name="Zewei F."/>
            <person name="Zheng Z."/>
            <person name="Yu L."/>
            <person name="Ruyue G."/>
            <person name="Yanhong M."/>
            <person name="Yuanyuan C."/>
            <person name="Jingyan G."/>
            <person name="Wenjun H."/>
        </authorList>
    </citation>
    <scope>NUCLEOTIDE SEQUENCE [LARGE SCALE GENOMIC DNA]</scope>
    <source>
        <strain evidence="4 5">NBRC:100898</strain>
    </source>
</reference>
<gene>
    <name evidence="4" type="ORF">KMW28_03285</name>
</gene>
<accession>A0AAX1N9G8</accession>
<feature type="domain" description="DUF6377" evidence="3">
    <location>
        <begin position="252"/>
        <end position="506"/>
    </location>
</feature>
<dbReference type="Proteomes" id="UP000678679">
    <property type="component" value="Chromosome 1"/>
</dbReference>
<keyword evidence="2" id="KW-1133">Transmembrane helix</keyword>
<keyword evidence="2" id="KW-0472">Membrane</keyword>
<dbReference type="InterPro" id="IPR045957">
    <property type="entry name" value="DUF6377"/>
</dbReference>
<evidence type="ECO:0000313" key="5">
    <source>
        <dbReference type="Proteomes" id="UP000678679"/>
    </source>
</evidence>
<evidence type="ECO:0000313" key="4">
    <source>
        <dbReference type="EMBL" id="QWG02613.1"/>
    </source>
</evidence>
<dbReference type="Gene3D" id="1.25.40.10">
    <property type="entry name" value="Tetratricopeptide repeat domain"/>
    <property type="match status" value="1"/>
</dbReference>
<keyword evidence="5" id="KW-1185">Reference proteome</keyword>
<dbReference type="KEGG" id="fya:KMW28_03285"/>
<evidence type="ECO:0000259" key="3">
    <source>
        <dbReference type="Pfam" id="PF19904"/>
    </source>
</evidence>
<keyword evidence="1" id="KW-0175">Coiled coil</keyword>
<name>A0AAX1N9G8_9BACT</name>
<proteinExistence type="predicted"/>
<evidence type="ECO:0000256" key="1">
    <source>
        <dbReference type="SAM" id="Coils"/>
    </source>
</evidence>
<keyword evidence="2" id="KW-0812">Transmembrane</keyword>
<sequence>MRILFFLFILSSIITQGKDFDSELSELDIMLDERDTYVEKRIQDIKYLKQRLYKEKSALIKYEMSLLITQQYIPYNSDSALHYAENTLEFANTIQSSDYIIQAKLLLAQAYSLVGLYHESILLLDTFKNEEGLGSYKELYHSINASLYNSLTLMNIDGEFGQKYRDQWNYHEEKIVEVTNKEALSHRLAVSELLKTKGDLKKAIQYLQKIVDEVTPTDRIYAPATYMIAEAYGQLGNTSQKIKYLIMSSKSDIQCGVKEHASLKELAVELYKAGEIKRAYKYIKIALDDALTSNTQLRRHEVLEILPLIDSTYQESRERTNRIMLWFIVVSVALVLLMMFLLFFIQKQKRKLEDTNQEVKDKNHLLSELNEELQSSKEQVEAINTQLRSFNERQEESITKYLKLSSAYIGKFDDYRKNLLRKANKSPKDEILKLLKSKEIVDHELKEFYHDFDKSFLKLYPNFVAEYNSLMKEEAQIKLKKSELLNTELRVFALLRLGIEESSQIAEFLRYSITTIYNYRTKARNNALAGRDNFEVELMKIGHQ</sequence>
<protein>
    <recommendedName>
        <fullName evidence="3">DUF6377 domain-containing protein</fullName>
    </recommendedName>
</protein>
<feature type="coiled-coil region" evidence="1">
    <location>
        <begin position="342"/>
        <end position="393"/>
    </location>
</feature>
<feature type="transmembrane region" description="Helical" evidence="2">
    <location>
        <begin position="323"/>
        <end position="345"/>
    </location>
</feature>
<dbReference type="EMBL" id="CP076132">
    <property type="protein sequence ID" value="QWG02613.1"/>
    <property type="molecule type" value="Genomic_DNA"/>
</dbReference>
<dbReference type="AlphaFoldDB" id="A0AAX1N9G8"/>
<organism evidence="4 5">
    <name type="scientific">Flammeovirga yaeyamensis</name>
    <dbReference type="NCBI Taxonomy" id="367791"/>
    <lineage>
        <taxon>Bacteria</taxon>
        <taxon>Pseudomonadati</taxon>
        <taxon>Bacteroidota</taxon>
        <taxon>Cytophagia</taxon>
        <taxon>Cytophagales</taxon>
        <taxon>Flammeovirgaceae</taxon>
        <taxon>Flammeovirga</taxon>
    </lineage>
</organism>
<evidence type="ECO:0000256" key="2">
    <source>
        <dbReference type="SAM" id="Phobius"/>
    </source>
</evidence>
<dbReference type="InterPro" id="IPR011990">
    <property type="entry name" value="TPR-like_helical_dom_sf"/>
</dbReference>
<dbReference type="RefSeq" id="WP_169666420.1">
    <property type="nucleotide sequence ID" value="NZ_CP076132.1"/>
</dbReference>
<dbReference type="Pfam" id="PF19904">
    <property type="entry name" value="DUF6377"/>
    <property type="match status" value="1"/>
</dbReference>